<keyword evidence="7" id="KW-0862">Zinc</keyword>
<keyword evidence="6 8" id="KW-0863">Zinc-finger</keyword>
<dbReference type="OrthoDB" id="73919at2759"/>
<dbReference type="Pfam" id="PF01412">
    <property type="entry name" value="ArfGap"/>
    <property type="match status" value="1"/>
</dbReference>
<dbReference type="InterPro" id="IPR011993">
    <property type="entry name" value="PH-like_dom_sf"/>
</dbReference>
<dbReference type="InterPro" id="IPR038508">
    <property type="entry name" value="ArfGAP_dom_sf"/>
</dbReference>
<dbReference type="PANTHER" id="PTHR46021">
    <property type="entry name" value="ARF-GAP WITH DUAL PH DOMAIN-CONTAINING PROTEIN 1-LIKE PROTEIN"/>
    <property type="match status" value="1"/>
</dbReference>
<dbReference type="SUPFAM" id="SSF57863">
    <property type="entry name" value="ArfGap/RecO-like zinc finger"/>
    <property type="match status" value="1"/>
</dbReference>
<evidence type="ECO:0000256" key="6">
    <source>
        <dbReference type="ARBA" id="ARBA00022771"/>
    </source>
</evidence>
<evidence type="ECO:0000256" key="8">
    <source>
        <dbReference type="PROSITE-ProRule" id="PRU00288"/>
    </source>
</evidence>
<evidence type="ECO:0000259" key="10">
    <source>
        <dbReference type="PROSITE" id="PS50115"/>
    </source>
</evidence>
<name>A0A8T2ITK0_9PIPI</name>
<dbReference type="InterPro" id="IPR001849">
    <property type="entry name" value="PH_domain"/>
</dbReference>
<dbReference type="PROSITE" id="PS50003">
    <property type="entry name" value="PH_DOMAIN"/>
    <property type="match status" value="2"/>
</dbReference>
<keyword evidence="12" id="KW-1185">Reference proteome</keyword>
<evidence type="ECO:0000256" key="3">
    <source>
        <dbReference type="ARBA" id="ARBA00022490"/>
    </source>
</evidence>
<evidence type="ECO:0000313" key="12">
    <source>
        <dbReference type="Proteomes" id="UP000812440"/>
    </source>
</evidence>
<evidence type="ECO:0000259" key="9">
    <source>
        <dbReference type="PROSITE" id="PS50003"/>
    </source>
</evidence>
<dbReference type="CDD" id="cd13252">
    <property type="entry name" value="PH1_ADAP"/>
    <property type="match status" value="1"/>
</dbReference>
<dbReference type="FunFam" id="2.30.29.30:FF:000080">
    <property type="entry name" value="Arf-GAP with dual PH domain-containing protein 1"/>
    <property type="match status" value="1"/>
</dbReference>
<dbReference type="InterPro" id="IPR052589">
    <property type="entry name" value="Arf-GAP_dual-PH_domain"/>
</dbReference>
<comment type="caution">
    <text evidence="11">The sequence shown here is derived from an EMBL/GenBank/DDBJ whole genome shotgun (WGS) entry which is preliminary data.</text>
</comment>
<dbReference type="AlphaFoldDB" id="A0A8T2ITK0"/>
<evidence type="ECO:0008006" key="13">
    <source>
        <dbReference type="Google" id="ProtNLM"/>
    </source>
</evidence>
<dbReference type="GO" id="GO:0008270">
    <property type="term" value="F:zinc ion binding"/>
    <property type="evidence" value="ECO:0007669"/>
    <property type="project" value="UniProtKB-KW"/>
</dbReference>
<dbReference type="FunFam" id="2.30.29.30:FF:000099">
    <property type="entry name" value="Arf-GAP with dual PH domain-containing protein 1"/>
    <property type="match status" value="1"/>
</dbReference>
<dbReference type="GO" id="GO:1902936">
    <property type="term" value="F:phosphatidylinositol bisphosphate binding"/>
    <property type="evidence" value="ECO:0007669"/>
    <property type="project" value="InterPro"/>
</dbReference>
<dbReference type="PROSITE" id="PS50115">
    <property type="entry name" value="ARFGAP"/>
    <property type="match status" value="1"/>
</dbReference>
<dbReference type="Gene3D" id="1.10.220.150">
    <property type="entry name" value="Arf GTPase activating protein"/>
    <property type="match status" value="1"/>
</dbReference>
<dbReference type="EMBL" id="JAACNH010000007">
    <property type="protein sequence ID" value="KAG8436289.1"/>
    <property type="molecule type" value="Genomic_DNA"/>
</dbReference>
<feature type="domain" description="Arf-GAP" evidence="10">
    <location>
        <begin position="9"/>
        <end position="129"/>
    </location>
</feature>
<dbReference type="SUPFAM" id="SSF50729">
    <property type="entry name" value="PH domain-like"/>
    <property type="match status" value="2"/>
</dbReference>
<dbReference type="SMART" id="SM00105">
    <property type="entry name" value="ArfGap"/>
    <property type="match status" value="1"/>
</dbReference>
<dbReference type="FunFam" id="1.10.220.150:FF:000011">
    <property type="entry name" value="Arf-GAP with dual PH domain-containing protein 1"/>
    <property type="match status" value="1"/>
</dbReference>
<gene>
    <name evidence="11" type="ORF">GDO86_007410</name>
</gene>
<dbReference type="PANTHER" id="PTHR46021:SF1">
    <property type="entry name" value="ARFGAP WITH DUAL PH DOMAINS 1"/>
    <property type="match status" value="1"/>
</dbReference>
<sequence length="378" mass="43824">MSGEYNWNLASFKNLTSREGNGTCADCGAPDPQWASYTLGIFLCLDCSGIHRKLPEISKIKSLTMDRWEDAQIQFLASHGNSAAKAIYEAHVPVFYYKPTYKDCHVLREQWIRAKYERKEFTKPRDQVNISNGVKEGNLFKRGRDNGQYLMRKFVLTVLDGTLKYFTKHDAKEPKAVIRIDTVNATFQPVKMKNINGLQITYIKDNKTRNIFVHHTEGQEIVSWFNAIRSAQFHYMQIAFPTASDQEITRRLTRNFLKEGYMEKTGPKQTDGLKKRWFTLDHRRLMYFKDPLDAFAKGELFLGSSENGYDVKPETIPSTHGNCMWNYGIAINTPERTYLFTCETDAERESWISVFKKVISQPMTVREYTVEAKFKSRA</sequence>
<proteinExistence type="predicted"/>
<keyword evidence="2" id="KW-0343">GTPase activation</keyword>
<evidence type="ECO:0000256" key="4">
    <source>
        <dbReference type="ARBA" id="ARBA00022723"/>
    </source>
</evidence>
<dbReference type="Pfam" id="PF00169">
    <property type="entry name" value="PH"/>
    <property type="match status" value="2"/>
</dbReference>
<organism evidence="11 12">
    <name type="scientific">Hymenochirus boettgeri</name>
    <name type="common">Congo dwarf clawed frog</name>
    <dbReference type="NCBI Taxonomy" id="247094"/>
    <lineage>
        <taxon>Eukaryota</taxon>
        <taxon>Metazoa</taxon>
        <taxon>Chordata</taxon>
        <taxon>Craniata</taxon>
        <taxon>Vertebrata</taxon>
        <taxon>Euteleostomi</taxon>
        <taxon>Amphibia</taxon>
        <taxon>Batrachia</taxon>
        <taxon>Anura</taxon>
        <taxon>Pipoidea</taxon>
        <taxon>Pipidae</taxon>
        <taxon>Pipinae</taxon>
        <taxon>Hymenochirus</taxon>
    </lineage>
</organism>
<dbReference type="PRINTS" id="PR00405">
    <property type="entry name" value="REVINTRACTNG"/>
</dbReference>
<keyword evidence="5" id="KW-0677">Repeat</keyword>
<dbReference type="Gene3D" id="2.30.29.30">
    <property type="entry name" value="Pleckstrin-homology domain (PH domain)/Phosphotyrosine-binding domain (PTB)"/>
    <property type="match status" value="2"/>
</dbReference>
<protein>
    <recommendedName>
        <fullName evidence="13">Arf-GAP with dual PH domain-containing protein 1-like</fullName>
    </recommendedName>
</protein>
<feature type="domain" description="PH" evidence="9">
    <location>
        <begin position="255"/>
        <end position="360"/>
    </location>
</feature>
<comment type="subcellular location">
    <subcellularLocation>
        <location evidence="1">Cytoplasm</location>
    </subcellularLocation>
</comment>
<keyword evidence="4" id="KW-0479">Metal-binding</keyword>
<evidence type="ECO:0000313" key="11">
    <source>
        <dbReference type="EMBL" id="KAG8436289.1"/>
    </source>
</evidence>
<reference evidence="11" key="1">
    <citation type="thesis" date="2020" institute="ProQuest LLC" country="789 East Eisenhower Parkway, Ann Arbor, MI, USA">
        <title>Comparative Genomics and Chromosome Evolution.</title>
        <authorList>
            <person name="Mudd A.B."/>
        </authorList>
    </citation>
    <scope>NUCLEOTIDE SEQUENCE</scope>
    <source>
        <strain evidence="11">Female2</strain>
        <tissue evidence="11">Blood</tissue>
    </source>
</reference>
<keyword evidence="3" id="KW-0963">Cytoplasm</keyword>
<dbReference type="GO" id="GO:0005096">
    <property type="term" value="F:GTPase activator activity"/>
    <property type="evidence" value="ECO:0007669"/>
    <property type="project" value="UniProtKB-KW"/>
</dbReference>
<dbReference type="CDD" id="cd08832">
    <property type="entry name" value="ArfGap_ADAP"/>
    <property type="match status" value="1"/>
</dbReference>
<evidence type="ECO:0000256" key="2">
    <source>
        <dbReference type="ARBA" id="ARBA00022468"/>
    </source>
</evidence>
<evidence type="ECO:0000256" key="1">
    <source>
        <dbReference type="ARBA" id="ARBA00004496"/>
    </source>
</evidence>
<dbReference type="GO" id="GO:0005547">
    <property type="term" value="F:phosphatidylinositol-3,4,5-trisphosphate binding"/>
    <property type="evidence" value="ECO:0007669"/>
    <property type="project" value="TreeGrafter"/>
</dbReference>
<evidence type="ECO:0000256" key="7">
    <source>
        <dbReference type="ARBA" id="ARBA00022833"/>
    </source>
</evidence>
<dbReference type="Proteomes" id="UP000812440">
    <property type="component" value="Chromosome 4"/>
</dbReference>
<dbReference type="GO" id="GO:0005886">
    <property type="term" value="C:plasma membrane"/>
    <property type="evidence" value="ECO:0007669"/>
    <property type="project" value="TreeGrafter"/>
</dbReference>
<accession>A0A8T2ITK0</accession>
<dbReference type="InterPro" id="IPR001164">
    <property type="entry name" value="ArfGAP_dom"/>
</dbReference>
<dbReference type="CDD" id="cd01251">
    <property type="entry name" value="PH2_ADAP"/>
    <property type="match status" value="1"/>
</dbReference>
<dbReference type="InterPro" id="IPR037851">
    <property type="entry name" value="PH2_ADAP"/>
</dbReference>
<evidence type="ECO:0000256" key="5">
    <source>
        <dbReference type="ARBA" id="ARBA00022737"/>
    </source>
</evidence>
<feature type="domain" description="PH" evidence="9">
    <location>
        <begin position="132"/>
        <end position="233"/>
    </location>
</feature>
<dbReference type="SMART" id="SM00233">
    <property type="entry name" value="PH"/>
    <property type="match status" value="2"/>
</dbReference>
<dbReference type="GO" id="GO:0005737">
    <property type="term" value="C:cytoplasm"/>
    <property type="evidence" value="ECO:0007669"/>
    <property type="project" value="UniProtKB-SubCell"/>
</dbReference>
<dbReference type="InterPro" id="IPR037849">
    <property type="entry name" value="PH1_ADAP"/>
</dbReference>
<dbReference type="InterPro" id="IPR037278">
    <property type="entry name" value="ARFGAP/RecO"/>
</dbReference>